<keyword evidence="2" id="KW-0808">Transferase</keyword>
<dbReference type="GO" id="GO:0008168">
    <property type="term" value="F:methyltransferase activity"/>
    <property type="evidence" value="ECO:0007669"/>
    <property type="project" value="UniProtKB-KW"/>
</dbReference>
<evidence type="ECO:0000313" key="5">
    <source>
        <dbReference type="EMBL" id="MEQ2554486.1"/>
    </source>
</evidence>
<evidence type="ECO:0000256" key="3">
    <source>
        <dbReference type="ARBA" id="ARBA00022747"/>
    </source>
</evidence>
<reference evidence="5" key="1">
    <citation type="submission" date="2024-03" db="EMBL/GenBank/DDBJ databases">
        <title>Human intestinal bacterial collection.</title>
        <authorList>
            <person name="Pauvert C."/>
            <person name="Hitch T.C.A."/>
            <person name="Clavel T."/>
        </authorList>
    </citation>
    <scope>NUCLEOTIDE SEQUENCE [LARGE SCALE GENOMIC DNA]</scope>
    <source>
        <strain evidence="5">CLA-AA-H89B</strain>
    </source>
</reference>
<keyword evidence="1 5" id="KW-0489">Methyltransferase</keyword>
<dbReference type="InterPro" id="IPR002941">
    <property type="entry name" value="DNA_methylase_N4/N6"/>
</dbReference>
<dbReference type="InterPro" id="IPR029063">
    <property type="entry name" value="SAM-dependent_MTases_sf"/>
</dbReference>
<proteinExistence type="predicted"/>
<dbReference type="EMBL" id="JBBMFS010000003">
    <property type="protein sequence ID" value="MEQ2554486.1"/>
    <property type="molecule type" value="Genomic_DNA"/>
</dbReference>
<evidence type="ECO:0000256" key="2">
    <source>
        <dbReference type="ARBA" id="ARBA00022679"/>
    </source>
</evidence>
<dbReference type="Pfam" id="PF01555">
    <property type="entry name" value="N6_N4_Mtase"/>
    <property type="match status" value="1"/>
</dbReference>
<gene>
    <name evidence="5" type="ORF">WMO37_05555</name>
</gene>
<evidence type="ECO:0000313" key="6">
    <source>
        <dbReference type="Proteomes" id="UP001546774"/>
    </source>
</evidence>
<feature type="domain" description="DNA methylase N-4/N-6" evidence="4">
    <location>
        <begin position="21"/>
        <end position="89"/>
    </location>
</feature>
<sequence length="376" mass="43488">MNSEQFIKKIESFKKELPYTRGEYVKKTWGHDLHSLCSYQGKLKPAVAHWLVKMFSEEGDVVLDPLGGVGTIALEACLQGRKGISNDISILASTVAKAKISFPKIDDVMKELARLEEKNRNSILTEEDYLSAEFGLNASVKDYFHEDTLREILLFRKNLCLENNPSAERCYVAANLLHILHGNRPYALSRTSHALTPFAPKGEYIYKNVVGKITERLYKCAKFEFPENYVKGESYWGSYENLNCEKANIIITSPPFVGMRFDRPNWMRLWLCGWNKEDFLETSKASLDRMQMSNWDVYYTFFQKCYSLLKEDAFMILHLGGSKKYDMVSELAVRAKDYFKIVDIVYEDVSNTEKHGVKDKGTTDKHIFVFMKKIRR</sequence>
<dbReference type="Gene3D" id="3.40.50.150">
    <property type="entry name" value="Vaccinia Virus protein VP39"/>
    <property type="match status" value="2"/>
</dbReference>
<keyword evidence="3" id="KW-0680">Restriction system</keyword>
<evidence type="ECO:0000259" key="4">
    <source>
        <dbReference type="Pfam" id="PF01555"/>
    </source>
</evidence>
<dbReference type="SUPFAM" id="SSF53335">
    <property type="entry name" value="S-adenosyl-L-methionine-dependent methyltransferases"/>
    <property type="match status" value="3"/>
</dbReference>
<evidence type="ECO:0000256" key="1">
    <source>
        <dbReference type="ARBA" id="ARBA00022603"/>
    </source>
</evidence>
<name>A0ABV1H595_9FIRM</name>
<keyword evidence="6" id="KW-1185">Reference proteome</keyword>
<comment type="caution">
    <text evidence="5">The sequence shown here is derived from an EMBL/GenBank/DDBJ whole genome shotgun (WGS) entry which is preliminary data.</text>
</comment>
<dbReference type="GO" id="GO:0032259">
    <property type="term" value="P:methylation"/>
    <property type="evidence" value="ECO:0007669"/>
    <property type="project" value="UniProtKB-KW"/>
</dbReference>
<protein>
    <submittedName>
        <fullName evidence="5">DNA methyltransferase</fullName>
    </submittedName>
</protein>
<dbReference type="Proteomes" id="UP001546774">
    <property type="component" value="Unassembled WGS sequence"/>
</dbReference>
<organism evidence="5 6">
    <name type="scientific">Lachnospira intestinalis</name>
    <dbReference type="NCBI Taxonomy" id="3133158"/>
    <lineage>
        <taxon>Bacteria</taxon>
        <taxon>Bacillati</taxon>
        <taxon>Bacillota</taxon>
        <taxon>Clostridia</taxon>
        <taxon>Lachnospirales</taxon>
        <taxon>Lachnospiraceae</taxon>
        <taxon>Lachnospira</taxon>
    </lineage>
</organism>
<accession>A0ABV1H595</accession>